<reference evidence="2 3" key="1">
    <citation type="submission" date="2019-08" db="EMBL/GenBank/DDBJ databases">
        <title>Parahaliea maris sp. nov., isolated from the surface seawater.</title>
        <authorList>
            <person name="Liu Y."/>
        </authorList>
    </citation>
    <scope>NUCLEOTIDE SEQUENCE [LARGE SCALE GENOMIC DNA]</scope>
    <source>
        <strain evidence="2 3">HSLHS9</strain>
    </source>
</reference>
<protein>
    <submittedName>
        <fullName evidence="2">Antibiotic biosynthesis monooxygenase</fullName>
    </submittedName>
</protein>
<dbReference type="InterPro" id="IPR011008">
    <property type="entry name" value="Dimeric_a/b-barrel"/>
</dbReference>
<keyword evidence="2" id="KW-0503">Monooxygenase</keyword>
<comment type="caution">
    <text evidence="2">The sequence shown here is derived from an EMBL/GenBank/DDBJ whole genome shotgun (WGS) entry which is preliminary data.</text>
</comment>
<dbReference type="Pfam" id="PF03992">
    <property type="entry name" value="ABM"/>
    <property type="match status" value="1"/>
</dbReference>
<dbReference type="RefSeq" id="WP_148070023.1">
    <property type="nucleotide sequence ID" value="NZ_VRZA01000008.1"/>
</dbReference>
<dbReference type="AlphaFoldDB" id="A0A5C8ZPS7"/>
<dbReference type="EMBL" id="VRZA01000008">
    <property type="protein sequence ID" value="TXS90305.1"/>
    <property type="molecule type" value="Genomic_DNA"/>
</dbReference>
<dbReference type="Gene3D" id="3.30.70.100">
    <property type="match status" value="1"/>
</dbReference>
<dbReference type="GO" id="GO:0004497">
    <property type="term" value="F:monooxygenase activity"/>
    <property type="evidence" value="ECO:0007669"/>
    <property type="project" value="UniProtKB-KW"/>
</dbReference>
<keyword evidence="2" id="KW-0560">Oxidoreductase</keyword>
<dbReference type="InterPro" id="IPR007138">
    <property type="entry name" value="ABM_dom"/>
</dbReference>
<sequence>MIYEIAEIDVTPGSEAEFEAAVAQASEHFRGAQGCRSLKLERGIEHPARYRLVVGWDSVEDHMETFRSSEGFQHWRRLASPFFAGAPRVEHVSCVLDAF</sequence>
<evidence type="ECO:0000259" key="1">
    <source>
        <dbReference type="PROSITE" id="PS51725"/>
    </source>
</evidence>
<dbReference type="Proteomes" id="UP000321039">
    <property type="component" value="Unassembled WGS sequence"/>
</dbReference>
<name>A0A5C8ZPS7_9GAMM</name>
<evidence type="ECO:0000313" key="3">
    <source>
        <dbReference type="Proteomes" id="UP000321039"/>
    </source>
</evidence>
<dbReference type="PROSITE" id="PS51725">
    <property type="entry name" value="ABM"/>
    <property type="match status" value="1"/>
</dbReference>
<gene>
    <name evidence="2" type="ORF">FV139_18795</name>
</gene>
<accession>A0A5C8ZPS7</accession>
<organism evidence="2 3">
    <name type="scientific">Parahaliea maris</name>
    <dbReference type="NCBI Taxonomy" id="2716870"/>
    <lineage>
        <taxon>Bacteria</taxon>
        <taxon>Pseudomonadati</taxon>
        <taxon>Pseudomonadota</taxon>
        <taxon>Gammaproteobacteria</taxon>
        <taxon>Cellvibrionales</taxon>
        <taxon>Halieaceae</taxon>
        <taxon>Parahaliea</taxon>
    </lineage>
</organism>
<proteinExistence type="predicted"/>
<evidence type="ECO:0000313" key="2">
    <source>
        <dbReference type="EMBL" id="TXS90305.1"/>
    </source>
</evidence>
<feature type="domain" description="ABM" evidence="1">
    <location>
        <begin position="2"/>
        <end position="91"/>
    </location>
</feature>
<keyword evidence="3" id="KW-1185">Reference proteome</keyword>
<dbReference type="SUPFAM" id="SSF54909">
    <property type="entry name" value="Dimeric alpha+beta barrel"/>
    <property type="match status" value="1"/>
</dbReference>